<protein>
    <submittedName>
        <fullName evidence="3">Uncharacterized protein</fullName>
    </submittedName>
</protein>
<evidence type="ECO:0000256" key="1">
    <source>
        <dbReference type="SAM" id="MobiDB-lite"/>
    </source>
</evidence>
<dbReference type="AlphaFoldDB" id="A0A915CGC0"/>
<proteinExistence type="predicted"/>
<feature type="compositionally biased region" description="Polar residues" evidence="1">
    <location>
        <begin position="21"/>
        <end position="33"/>
    </location>
</feature>
<feature type="compositionally biased region" description="Basic and acidic residues" evidence="1">
    <location>
        <begin position="38"/>
        <end position="47"/>
    </location>
</feature>
<feature type="compositionally biased region" description="Basic and acidic residues" evidence="1">
    <location>
        <begin position="55"/>
        <end position="70"/>
    </location>
</feature>
<accession>A0A915CGC0</accession>
<reference evidence="3" key="1">
    <citation type="submission" date="2022-11" db="UniProtKB">
        <authorList>
            <consortium name="WormBaseParasite"/>
        </authorList>
    </citation>
    <scope>IDENTIFICATION</scope>
</reference>
<dbReference type="WBParaSite" id="PgR156_g008_t01">
    <property type="protein sequence ID" value="PgR156_g008_t01"/>
    <property type="gene ID" value="PgR156_g008"/>
</dbReference>
<name>A0A915CGC0_PARUN</name>
<keyword evidence="2" id="KW-1185">Reference proteome</keyword>
<feature type="region of interest" description="Disordered" evidence="1">
    <location>
        <begin position="13"/>
        <end position="70"/>
    </location>
</feature>
<sequence>MCIWRKKFKLKRLSEGKNDRSTAPSQQLANPVQSVEPIEVKKSEPPIEQKASGLQREEKPSPEVKVRGAR</sequence>
<evidence type="ECO:0000313" key="2">
    <source>
        <dbReference type="Proteomes" id="UP000887569"/>
    </source>
</evidence>
<dbReference type="Proteomes" id="UP000887569">
    <property type="component" value="Unplaced"/>
</dbReference>
<organism evidence="2 3">
    <name type="scientific">Parascaris univalens</name>
    <name type="common">Nematode worm</name>
    <dbReference type="NCBI Taxonomy" id="6257"/>
    <lineage>
        <taxon>Eukaryota</taxon>
        <taxon>Metazoa</taxon>
        <taxon>Ecdysozoa</taxon>
        <taxon>Nematoda</taxon>
        <taxon>Chromadorea</taxon>
        <taxon>Rhabditida</taxon>
        <taxon>Spirurina</taxon>
        <taxon>Ascaridomorpha</taxon>
        <taxon>Ascaridoidea</taxon>
        <taxon>Ascarididae</taxon>
        <taxon>Parascaris</taxon>
    </lineage>
</organism>
<evidence type="ECO:0000313" key="3">
    <source>
        <dbReference type="WBParaSite" id="PgR156_g008_t01"/>
    </source>
</evidence>